<dbReference type="SMART" id="SM01324">
    <property type="entry name" value="YARHG"/>
    <property type="match status" value="1"/>
</dbReference>
<protein>
    <submittedName>
        <fullName evidence="5">YARHG domain-containing protein</fullName>
    </submittedName>
</protein>
<accession>A0ABR7HJZ7</accession>
<dbReference type="RefSeq" id="WP_186935106.1">
    <property type="nucleotide sequence ID" value="NZ_JACOPS010000002.1"/>
</dbReference>
<feature type="compositionally biased region" description="Basic and acidic residues" evidence="1">
    <location>
        <begin position="276"/>
        <end position="289"/>
    </location>
</feature>
<sequence length="711" mass="79319">MARGIKLPEELKDWKITSLVSEKKGQNKYRIVKKDSNGEVFANLFHIFAYGNHYSNEKADFFEDEVNFLNSIADKKEYFTCFGAYLYDNPSKEKADMYIATEELEPLSKVMRSKNFTDDEITDFGLQMAEILMFLEEKNIFHGNIRPENIFVTADGKYKLGGFSDFECKASDLDFSAPEVAEGRNPDLTTDIYSVGLIMYCLANNKALPFEGGLTTKSEAVKMRTDGTAITAPKNGNEKLKSIIVIAIQPKNENRWKNAVNMKNALLASCGKLTAEPEKAQEKQEEKETPAVTGAVPTLFEQAEKAEKDKKAEDNTEKSTQPEETKEPVENKPDVPVVKEDEAKVTETNSEDTAKIKPQTAEKENSVAPVVPISNDVFDEYEVTKKPDTQVKASTKDYGSFFDDIDDTDSKKAEPVKNTVSETETKKSEPVKQKPEKNEIKSSIPIDYKSKNAKNAETDEKPRKKGTTIAIITVSVIIILAVLGFVGYIVYNEIFAEKINNTKPATADEITTAATTVPPTTVAPTTQPATVAEKEIISVIGYDYESAKNKLEEQGFKVAEGNHLYSTLYSEGYVISQNPESGTKAKPGTVITLDISLGEEYVEPETTAPEESSQSSATENNFIFANSDSSYISQSEVKDLSDNDLELALNEIYAKRGWIFSDPELSAYFNSQSWYTPRYTSSEFSKNVTFNEYEQANIQLIINEQKSRGIR</sequence>
<comment type="caution">
    <text evidence="5">The sequence shown here is derived from an EMBL/GenBank/DDBJ whole genome shotgun (WGS) entry which is preliminary data.</text>
</comment>
<name>A0ABR7HJZ7_9FIRM</name>
<dbReference type="Gene3D" id="3.30.10.20">
    <property type="match status" value="1"/>
</dbReference>
<keyword evidence="2" id="KW-0472">Membrane</keyword>
<feature type="transmembrane region" description="Helical" evidence="2">
    <location>
        <begin position="469"/>
        <end position="491"/>
    </location>
</feature>
<feature type="region of interest" description="Disordered" evidence="1">
    <location>
        <begin position="402"/>
        <end position="462"/>
    </location>
</feature>
<dbReference type="Pfam" id="PF13308">
    <property type="entry name" value="YARHG"/>
    <property type="match status" value="1"/>
</dbReference>
<dbReference type="Pfam" id="PF03793">
    <property type="entry name" value="PASTA"/>
    <property type="match status" value="1"/>
</dbReference>
<evidence type="ECO:0000259" key="3">
    <source>
        <dbReference type="PROSITE" id="PS50011"/>
    </source>
</evidence>
<dbReference type="InterPro" id="IPR038434">
    <property type="entry name" value="YARHG_sf"/>
</dbReference>
<keyword evidence="2" id="KW-1133">Transmembrane helix</keyword>
<feature type="compositionally biased region" description="Basic and acidic residues" evidence="1">
    <location>
        <begin position="423"/>
        <end position="440"/>
    </location>
</feature>
<dbReference type="Pfam" id="PF00069">
    <property type="entry name" value="Pkinase"/>
    <property type="match status" value="1"/>
</dbReference>
<dbReference type="PANTHER" id="PTHR24362">
    <property type="entry name" value="SERINE/THREONINE-PROTEIN KINASE NEK"/>
    <property type="match status" value="1"/>
</dbReference>
<evidence type="ECO:0000256" key="2">
    <source>
        <dbReference type="SAM" id="Phobius"/>
    </source>
</evidence>
<gene>
    <name evidence="5" type="ORF">H8R91_04845</name>
</gene>
<feature type="compositionally biased region" description="Basic and acidic residues" evidence="1">
    <location>
        <begin position="352"/>
        <end position="365"/>
    </location>
</feature>
<dbReference type="SMART" id="SM00740">
    <property type="entry name" value="PASTA"/>
    <property type="match status" value="1"/>
</dbReference>
<dbReference type="EMBL" id="JACOPS010000002">
    <property type="protein sequence ID" value="MBC5727853.1"/>
    <property type="molecule type" value="Genomic_DNA"/>
</dbReference>
<feature type="domain" description="Protein kinase" evidence="3">
    <location>
        <begin position="26"/>
        <end position="267"/>
    </location>
</feature>
<dbReference type="SUPFAM" id="SSF56112">
    <property type="entry name" value="Protein kinase-like (PK-like)"/>
    <property type="match status" value="1"/>
</dbReference>
<evidence type="ECO:0000313" key="6">
    <source>
        <dbReference type="Proteomes" id="UP000636755"/>
    </source>
</evidence>
<evidence type="ECO:0000259" key="4">
    <source>
        <dbReference type="PROSITE" id="PS51178"/>
    </source>
</evidence>
<keyword evidence="6" id="KW-1185">Reference proteome</keyword>
<dbReference type="InterPro" id="IPR011009">
    <property type="entry name" value="Kinase-like_dom_sf"/>
</dbReference>
<dbReference type="Proteomes" id="UP000636755">
    <property type="component" value="Unassembled WGS sequence"/>
</dbReference>
<keyword evidence="2" id="KW-0812">Transmembrane</keyword>
<dbReference type="PROSITE" id="PS51178">
    <property type="entry name" value="PASTA"/>
    <property type="match status" value="1"/>
</dbReference>
<dbReference type="InterPro" id="IPR005543">
    <property type="entry name" value="PASTA_dom"/>
</dbReference>
<dbReference type="PROSITE" id="PS50011">
    <property type="entry name" value="PROTEIN_KINASE_DOM"/>
    <property type="match status" value="1"/>
</dbReference>
<dbReference type="Gene3D" id="1.10.510.10">
    <property type="entry name" value="Transferase(Phosphotransferase) domain 1"/>
    <property type="match status" value="1"/>
</dbReference>
<feature type="domain" description="PASTA" evidence="4">
    <location>
        <begin position="530"/>
        <end position="597"/>
    </location>
</feature>
<dbReference type="InterPro" id="IPR000719">
    <property type="entry name" value="Prot_kinase_dom"/>
</dbReference>
<feature type="compositionally biased region" description="Basic and acidic residues" evidence="1">
    <location>
        <begin position="302"/>
        <end position="345"/>
    </location>
</feature>
<reference evidence="5 6" key="1">
    <citation type="submission" date="2020-08" db="EMBL/GenBank/DDBJ databases">
        <title>Genome public.</title>
        <authorList>
            <person name="Liu C."/>
            <person name="Sun Q."/>
        </authorList>
    </citation>
    <scope>NUCLEOTIDE SEQUENCE [LARGE SCALE GENOMIC DNA]</scope>
    <source>
        <strain evidence="5 6">NSJ-71</strain>
    </source>
</reference>
<proteinExistence type="predicted"/>
<dbReference type="InterPro" id="IPR025582">
    <property type="entry name" value="YARHG_dom"/>
</dbReference>
<feature type="compositionally biased region" description="Basic and acidic residues" evidence="1">
    <location>
        <begin position="448"/>
        <end position="462"/>
    </location>
</feature>
<dbReference type="CDD" id="cd06577">
    <property type="entry name" value="PASTA_pknB"/>
    <property type="match status" value="1"/>
</dbReference>
<feature type="region of interest" description="Disordered" evidence="1">
    <location>
        <begin position="276"/>
        <end position="368"/>
    </location>
</feature>
<dbReference type="Gene3D" id="1.20.58.1690">
    <property type="match status" value="1"/>
</dbReference>
<evidence type="ECO:0000313" key="5">
    <source>
        <dbReference type="EMBL" id="MBC5727853.1"/>
    </source>
</evidence>
<dbReference type="SMART" id="SM00220">
    <property type="entry name" value="S_TKc"/>
    <property type="match status" value="1"/>
</dbReference>
<organism evidence="5 6">
    <name type="scientific">Ruminococcus intestinalis</name>
    <dbReference type="NCBI Taxonomy" id="2763066"/>
    <lineage>
        <taxon>Bacteria</taxon>
        <taxon>Bacillati</taxon>
        <taxon>Bacillota</taxon>
        <taxon>Clostridia</taxon>
        <taxon>Eubacteriales</taxon>
        <taxon>Oscillospiraceae</taxon>
        <taxon>Ruminococcus</taxon>
    </lineage>
</organism>
<dbReference type="PANTHER" id="PTHR24362:SF309">
    <property type="entry name" value="PROTEIN KINASE DOMAIN-CONTAINING PROTEIN"/>
    <property type="match status" value="1"/>
</dbReference>
<evidence type="ECO:0000256" key="1">
    <source>
        <dbReference type="SAM" id="MobiDB-lite"/>
    </source>
</evidence>